<evidence type="ECO:0000313" key="2">
    <source>
        <dbReference type="Proteomes" id="UP001168821"/>
    </source>
</evidence>
<dbReference type="EMBL" id="JALNTZ010000007">
    <property type="protein sequence ID" value="KAJ3646489.1"/>
    <property type="molecule type" value="Genomic_DNA"/>
</dbReference>
<accession>A0AA38HZI8</accession>
<keyword evidence="2" id="KW-1185">Reference proteome</keyword>
<reference evidence="1" key="1">
    <citation type="journal article" date="2023" name="G3 (Bethesda)">
        <title>Whole genome assemblies of Zophobas morio and Tenebrio molitor.</title>
        <authorList>
            <person name="Kaur S."/>
            <person name="Stinson S.A."/>
            <person name="diCenzo G.C."/>
        </authorList>
    </citation>
    <scope>NUCLEOTIDE SEQUENCE</scope>
    <source>
        <strain evidence="1">QUZm001</strain>
    </source>
</reference>
<gene>
    <name evidence="1" type="ORF">Zmor_024075</name>
</gene>
<dbReference type="Proteomes" id="UP001168821">
    <property type="component" value="Unassembled WGS sequence"/>
</dbReference>
<sequence>MYRLADFEAITTYLSGSELDSIDFNMSLEIMYTLERLLNVPVERFVPDHNIRIRDKPWISNAIEHLIRKKKKMWLKYRRSNDNEHYSQYRAVCNKLTTAIRSTKSSYEMNFATKSSKEFFKYINRTSKIRTPRLRSADGDVLTLPSVIADSFAIEFGHNYVSKPPGALSSLCPDTRLINNIHTVIFTEPEALRVLQSFKLDS</sequence>
<name>A0AA38HZI8_9CUCU</name>
<organism evidence="1 2">
    <name type="scientific">Zophobas morio</name>
    <dbReference type="NCBI Taxonomy" id="2755281"/>
    <lineage>
        <taxon>Eukaryota</taxon>
        <taxon>Metazoa</taxon>
        <taxon>Ecdysozoa</taxon>
        <taxon>Arthropoda</taxon>
        <taxon>Hexapoda</taxon>
        <taxon>Insecta</taxon>
        <taxon>Pterygota</taxon>
        <taxon>Neoptera</taxon>
        <taxon>Endopterygota</taxon>
        <taxon>Coleoptera</taxon>
        <taxon>Polyphaga</taxon>
        <taxon>Cucujiformia</taxon>
        <taxon>Tenebrionidae</taxon>
        <taxon>Zophobas</taxon>
    </lineage>
</organism>
<evidence type="ECO:0000313" key="1">
    <source>
        <dbReference type="EMBL" id="KAJ3646489.1"/>
    </source>
</evidence>
<protein>
    <submittedName>
        <fullName evidence="1">Uncharacterized protein</fullName>
    </submittedName>
</protein>
<proteinExistence type="predicted"/>
<dbReference type="AlphaFoldDB" id="A0AA38HZI8"/>
<comment type="caution">
    <text evidence="1">The sequence shown here is derived from an EMBL/GenBank/DDBJ whole genome shotgun (WGS) entry which is preliminary data.</text>
</comment>